<evidence type="ECO:0000259" key="4">
    <source>
        <dbReference type="PROSITE" id="PS01124"/>
    </source>
</evidence>
<sequence>MSRLKQPGYELDTAFIPAHYQPALLVELAIARGADSRQLLRGTRLSLADLESHEVPLSPDQFLTLIGNTEKLLDADDSSFMFGQQLLPGFYGACSQTLQMAGSCRQLVEFMCEFKAVLSPLITPRFYETDEGLVIYWQDSCGADTRYRFILEASIAAFASLLDWLSPEKICCRYEFNYTEPDYIEQYWVHIGQNLSFDQQMNAIIVPTEKLDMNWTITRKLPFKGTVNSARVQLMQLGWHESFVDQVYQYLMAHIREPINLDRVSTAFMLSPASMKRKLKKHHTHFQQLLDLARKNTAIYLYQAQKYDLQQIADYLCFNDMNNFRRAVKRWTGFSPNVLFA</sequence>
<keyword evidence="6" id="KW-1185">Reference proteome</keyword>
<evidence type="ECO:0000313" key="6">
    <source>
        <dbReference type="Proteomes" id="UP000009145"/>
    </source>
</evidence>
<gene>
    <name evidence="5" type="ordered locus">Q7C_364</name>
</gene>
<dbReference type="RefSeq" id="WP_014702989.1">
    <property type="nucleotide sequence ID" value="NC_017856.1"/>
</dbReference>
<organism evidence="5 6">
    <name type="scientific">Methylophaga frappieri (strain ATCC BAA-2434 / DSM 25690 / JAM7)</name>
    <dbReference type="NCBI Taxonomy" id="754477"/>
    <lineage>
        <taxon>Bacteria</taxon>
        <taxon>Pseudomonadati</taxon>
        <taxon>Pseudomonadota</taxon>
        <taxon>Gammaproteobacteria</taxon>
        <taxon>Thiotrichales</taxon>
        <taxon>Piscirickettsiaceae</taxon>
        <taxon>Methylophaga</taxon>
    </lineage>
</organism>
<dbReference type="InterPro" id="IPR009057">
    <property type="entry name" value="Homeodomain-like_sf"/>
</dbReference>
<dbReference type="KEGG" id="mec:Q7C_364"/>
<dbReference type="GO" id="GO:0005829">
    <property type="term" value="C:cytosol"/>
    <property type="evidence" value="ECO:0007669"/>
    <property type="project" value="TreeGrafter"/>
</dbReference>
<dbReference type="Pfam" id="PF12625">
    <property type="entry name" value="Arabinose_bd"/>
    <property type="match status" value="1"/>
</dbReference>
<dbReference type="Pfam" id="PF12833">
    <property type="entry name" value="HTH_18"/>
    <property type="match status" value="1"/>
</dbReference>
<keyword evidence="3" id="KW-0804">Transcription</keyword>
<keyword evidence="2" id="KW-0238">DNA-binding</keyword>
<name>I1YF46_METFJ</name>
<keyword evidence="1" id="KW-0805">Transcription regulation</keyword>
<dbReference type="eggNOG" id="COG2207">
    <property type="taxonomic scope" value="Bacteria"/>
</dbReference>
<dbReference type="InterPro" id="IPR018060">
    <property type="entry name" value="HTH_AraC"/>
</dbReference>
<dbReference type="PANTHER" id="PTHR47894">
    <property type="entry name" value="HTH-TYPE TRANSCRIPTIONAL REGULATOR GADX"/>
    <property type="match status" value="1"/>
</dbReference>
<accession>I1YF46</accession>
<dbReference type="PANTHER" id="PTHR47894:SF1">
    <property type="entry name" value="HTH-TYPE TRANSCRIPTIONAL REGULATOR VQSM"/>
    <property type="match status" value="1"/>
</dbReference>
<dbReference type="SUPFAM" id="SSF46689">
    <property type="entry name" value="Homeodomain-like"/>
    <property type="match status" value="1"/>
</dbReference>
<dbReference type="GO" id="GO:0000976">
    <property type="term" value="F:transcription cis-regulatory region binding"/>
    <property type="evidence" value="ECO:0007669"/>
    <property type="project" value="TreeGrafter"/>
</dbReference>
<dbReference type="OrthoDB" id="5582699at2"/>
<dbReference type="EMBL" id="CP003380">
    <property type="protein sequence ID" value="AFJ01539.1"/>
    <property type="molecule type" value="Genomic_DNA"/>
</dbReference>
<dbReference type="PROSITE" id="PS01124">
    <property type="entry name" value="HTH_ARAC_FAMILY_2"/>
    <property type="match status" value="1"/>
</dbReference>
<dbReference type="SMART" id="SM00342">
    <property type="entry name" value="HTH_ARAC"/>
    <property type="match status" value="1"/>
</dbReference>
<dbReference type="AlphaFoldDB" id="I1YF46"/>
<dbReference type="InterPro" id="IPR032687">
    <property type="entry name" value="AraC-type_N"/>
</dbReference>
<dbReference type="GO" id="GO:0003700">
    <property type="term" value="F:DNA-binding transcription factor activity"/>
    <property type="evidence" value="ECO:0007669"/>
    <property type="project" value="InterPro"/>
</dbReference>
<evidence type="ECO:0000256" key="3">
    <source>
        <dbReference type="ARBA" id="ARBA00023163"/>
    </source>
</evidence>
<dbReference type="STRING" id="754477.Q7C_364"/>
<reference evidence="5 6" key="1">
    <citation type="journal article" date="2012" name="J. Bacteriol.">
        <title>Complete genome sequences of Methylophaga sp. strain JAM1 and Methylophaga sp. strain JAM7.</title>
        <authorList>
            <person name="Villeneuve C."/>
            <person name="Martineau C."/>
            <person name="Mauffrey F."/>
            <person name="Villemur R."/>
        </authorList>
    </citation>
    <scope>NUCLEOTIDE SEQUENCE [LARGE SCALE GENOMIC DNA]</scope>
    <source>
        <strain evidence="5 6">JAM7</strain>
    </source>
</reference>
<evidence type="ECO:0000256" key="1">
    <source>
        <dbReference type="ARBA" id="ARBA00023015"/>
    </source>
</evidence>
<dbReference type="Gene3D" id="1.10.10.60">
    <property type="entry name" value="Homeodomain-like"/>
    <property type="match status" value="1"/>
</dbReference>
<evidence type="ECO:0000256" key="2">
    <source>
        <dbReference type="ARBA" id="ARBA00023125"/>
    </source>
</evidence>
<feature type="domain" description="HTH araC/xylS-type" evidence="4">
    <location>
        <begin position="245"/>
        <end position="341"/>
    </location>
</feature>
<evidence type="ECO:0000313" key="5">
    <source>
        <dbReference type="EMBL" id="AFJ01539.1"/>
    </source>
</evidence>
<dbReference type="Proteomes" id="UP000009145">
    <property type="component" value="Chromosome"/>
</dbReference>
<dbReference type="PATRIC" id="fig|754477.3.peg.359"/>
<proteinExistence type="predicted"/>
<dbReference type="HOGENOM" id="CLU_047522_3_5_6"/>
<protein>
    <submittedName>
        <fullName evidence="5">Transcriptional regulator, AraC family</fullName>
    </submittedName>
</protein>